<dbReference type="RefSeq" id="WP_275565551.1">
    <property type="nucleotide sequence ID" value="NZ_JARGYC010000002.1"/>
</dbReference>
<comment type="caution">
    <text evidence="2">The sequence shown here is derived from an EMBL/GenBank/DDBJ whole genome shotgun (WGS) entry which is preliminary data.</text>
</comment>
<dbReference type="PANTHER" id="PTHR42850">
    <property type="entry name" value="METALLOPHOSPHOESTERASE"/>
    <property type="match status" value="1"/>
</dbReference>
<proteinExistence type="predicted"/>
<dbReference type="Gene3D" id="3.60.21.10">
    <property type="match status" value="1"/>
</dbReference>
<dbReference type="InterPro" id="IPR004843">
    <property type="entry name" value="Calcineurin-like_PHP"/>
</dbReference>
<evidence type="ECO:0000259" key="1">
    <source>
        <dbReference type="Pfam" id="PF00149"/>
    </source>
</evidence>
<gene>
    <name evidence="2" type="ORF">P1J78_01580</name>
</gene>
<dbReference type="Proteomes" id="UP001220964">
    <property type="component" value="Unassembled WGS sequence"/>
</dbReference>
<evidence type="ECO:0000313" key="2">
    <source>
        <dbReference type="EMBL" id="MDF0599411.1"/>
    </source>
</evidence>
<feature type="domain" description="Calcineurin-like phosphoesterase" evidence="1">
    <location>
        <begin position="31"/>
        <end position="218"/>
    </location>
</feature>
<dbReference type="InterPro" id="IPR050126">
    <property type="entry name" value="Ap4A_hydrolase"/>
</dbReference>
<sequence>MSILRRFLGSGRKAEPAARPAPLPQPKPAEPFYVIGDVHGCADLLRPLVEQLEEVDAEAPLIFVGDLVDRGEQSRQTLEYLLDLADRRRGPLVCLAGNHEDMLLRFLDDPEEAGRRWLRYGGLQTVASFGLAIPDRNERARHTKLRDALAEAMGPKMIDWLRELPHYWMSGNVAVTHAGADPLRPIDDQPKKNLTWGHPDFETVPRVDEVWVIHGHTIVDAPVLTNGRICVDTGAYATGRLTAASISADGVRFYST</sequence>
<dbReference type="Pfam" id="PF00149">
    <property type="entry name" value="Metallophos"/>
    <property type="match status" value="1"/>
</dbReference>
<accession>A0AAE3NNW9</accession>
<protein>
    <submittedName>
        <fullName evidence="2">Metallophosphoesterase</fullName>
    </submittedName>
</protein>
<keyword evidence="3" id="KW-1185">Reference proteome</keyword>
<evidence type="ECO:0000313" key="3">
    <source>
        <dbReference type="Proteomes" id="UP001220964"/>
    </source>
</evidence>
<reference evidence="2" key="1">
    <citation type="submission" date="2023-03" db="EMBL/GenBank/DDBJ databases">
        <title>Multiphase analysis and comparison of six strains from genera Psychromarinibacter, Lutimaribacter, and Maritimibacter, including a novel species: Psychromarinibacter sediminicola sp. nov.</title>
        <authorList>
            <person name="Wang Y.-H."/>
            <person name="Ye M.-Q."/>
            <person name="Du Z.-J."/>
        </authorList>
    </citation>
    <scope>NUCLEOTIDE SEQUENCE</scope>
    <source>
        <strain evidence="2">C21-152</strain>
    </source>
</reference>
<dbReference type="AlphaFoldDB" id="A0AAE3NNW9"/>
<dbReference type="GO" id="GO:0008803">
    <property type="term" value="F:bis(5'-nucleosyl)-tetraphosphatase (symmetrical) activity"/>
    <property type="evidence" value="ECO:0007669"/>
    <property type="project" value="TreeGrafter"/>
</dbReference>
<dbReference type="InterPro" id="IPR029052">
    <property type="entry name" value="Metallo-depent_PP-like"/>
</dbReference>
<dbReference type="GO" id="GO:0110154">
    <property type="term" value="P:RNA decapping"/>
    <property type="evidence" value="ECO:0007669"/>
    <property type="project" value="TreeGrafter"/>
</dbReference>
<dbReference type="GO" id="GO:0016791">
    <property type="term" value="F:phosphatase activity"/>
    <property type="evidence" value="ECO:0007669"/>
    <property type="project" value="TreeGrafter"/>
</dbReference>
<dbReference type="EMBL" id="JARGYC010000002">
    <property type="protein sequence ID" value="MDF0599411.1"/>
    <property type="molecule type" value="Genomic_DNA"/>
</dbReference>
<name>A0AAE3NNW9_9RHOB</name>
<dbReference type="PANTHER" id="PTHR42850:SF4">
    <property type="entry name" value="ZINC-DEPENDENT ENDOPOLYPHOSPHATASE"/>
    <property type="match status" value="1"/>
</dbReference>
<organism evidence="2 3">
    <name type="scientific">Psychromarinibacter sediminicola</name>
    <dbReference type="NCBI Taxonomy" id="3033385"/>
    <lineage>
        <taxon>Bacteria</taxon>
        <taxon>Pseudomonadati</taxon>
        <taxon>Pseudomonadota</taxon>
        <taxon>Alphaproteobacteria</taxon>
        <taxon>Rhodobacterales</taxon>
        <taxon>Paracoccaceae</taxon>
        <taxon>Psychromarinibacter</taxon>
    </lineage>
</organism>
<dbReference type="GO" id="GO:0005737">
    <property type="term" value="C:cytoplasm"/>
    <property type="evidence" value="ECO:0007669"/>
    <property type="project" value="TreeGrafter"/>
</dbReference>
<dbReference type="SUPFAM" id="SSF56300">
    <property type="entry name" value="Metallo-dependent phosphatases"/>
    <property type="match status" value="1"/>
</dbReference>